<comment type="similarity">
    <text evidence="1">Belongs to the UPF0047 family.</text>
</comment>
<gene>
    <name evidence="2" type="ORF">CE561_11940</name>
</gene>
<dbReference type="SUPFAM" id="SSF111038">
    <property type="entry name" value="YjbQ-like"/>
    <property type="match status" value="1"/>
</dbReference>
<proteinExistence type="inferred from homology"/>
<comment type="caution">
    <text evidence="2">The sequence shown here is derived from an EMBL/GenBank/DDBJ whole genome shotgun (WGS) entry which is preliminary data.</text>
</comment>
<evidence type="ECO:0000256" key="1">
    <source>
        <dbReference type="ARBA" id="ARBA00005534"/>
    </source>
</evidence>
<organism evidence="2 3">
    <name type="scientific">Thermoanaerobacterium thermosaccharolyticum</name>
    <name type="common">Clostridium thermosaccharolyticum</name>
    <dbReference type="NCBI Taxonomy" id="1517"/>
    <lineage>
        <taxon>Bacteria</taxon>
        <taxon>Bacillati</taxon>
        <taxon>Bacillota</taxon>
        <taxon>Clostridia</taxon>
        <taxon>Thermoanaerobacterales</taxon>
        <taxon>Thermoanaerobacteraceae</taxon>
        <taxon>Thermoanaerobacterium</taxon>
    </lineage>
</organism>
<reference evidence="2 3" key="1">
    <citation type="submission" date="2017-06" db="EMBL/GenBank/DDBJ databases">
        <title>Isolation and characterization of a thermophilic and butanogenic Thermoanaerobacterium thermosaccharolyticum M5 capable of efficient degradation of hemicellulose.</title>
        <authorList>
            <person name="Xin F."/>
            <person name="Jiang Y."/>
        </authorList>
    </citation>
    <scope>NUCLEOTIDE SEQUENCE [LARGE SCALE GENOMIC DNA]</scope>
    <source>
        <strain evidence="2 3">M5</strain>
    </source>
</reference>
<dbReference type="PANTHER" id="PTHR30615:SF8">
    <property type="entry name" value="UPF0047 PROTEIN C4A8.02C"/>
    <property type="match status" value="1"/>
</dbReference>
<dbReference type="RefSeq" id="WP_094046397.1">
    <property type="nucleotide sequence ID" value="NZ_JAQQLU010000001.1"/>
</dbReference>
<evidence type="ECO:0000313" key="2">
    <source>
        <dbReference type="EMBL" id="OXT05974.1"/>
    </source>
</evidence>
<dbReference type="AlphaFoldDB" id="A0A231VCS0"/>
<dbReference type="InterPro" id="IPR035917">
    <property type="entry name" value="YjbQ-like_sf"/>
</dbReference>
<dbReference type="Gene3D" id="2.60.120.460">
    <property type="entry name" value="YjbQ-like"/>
    <property type="match status" value="1"/>
</dbReference>
<sequence length="173" mass="19480">MNIYKEQINLISHGGTPSFFNITPSVKEIIKKSKIQNGICVVISPHTTCSVFFEEFVHDYTENGDEYLQADLNNILKKIIPDQIAEGQYNYPGEKHYEAVLSWPDADDYLPNGDRSALLNCDAHLKATLIGSSQVFDVDNGKLGVGTTGYIYFVDFDRTRPRTRKCKIIVLGE</sequence>
<dbReference type="InterPro" id="IPR001602">
    <property type="entry name" value="UPF0047_YjbQ-like"/>
</dbReference>
<accession>A0A231VCS0</accession>
<dbReference type="Pfam" id="PF01894">
    <property type="entry name" value="YjbQ"/>
    <property type="match status" value="1"/>
</dbReference>
<dbReference type="Proteomes" id="UP000215301">
    <property type="component" value="Unassembled WGS sequence"/>
</dbReference>
<dbReference type="EMBL" id="NKHD01000043">
    <property type="protein sequence ID" value="OXT05974.1"/>
    <property type="molecule type" value="Genomic_DNA"/>
</dbReference>
<name>A0A231VCS0_THETR</name>
<protein>
    <submittedName>
        <fullName evidence="2">Secondary thiamine-phosphate synthase</fullName>
    </submittedName>
</protein>
<evidence type="ECO:0000313" key="3">
    <source>
        <dbReference type="Proteomes" id="UP000215301"/>
    </source>
</evidence>
<dbReference type="PANTHER" id="PTHR30615">
    <property type="entry name" value="UNCHARACTERIZED PROTEIN YJBQ-RELATED"/>
    <property type="match status" value="1"/>
</dbReference>